<reference evidence="1" key="2">
    <citation type="submission" date="2021-04" db="EMBL/GenBank/DDBJ databases">
        <authorList>
            <person name="Gilroy R."/>
        </authorList>
    </citation>
    <scope>NUCLEOTIDE SEQUENCE</scope>
    <source>
        <strain evidence="1">ChiHjej8B7-25341</strain>
    </source>
</reference>
<protein>
    <submittedName>
        <fullName evidence="1">Uncharacterized protein</fullName>
    </submittedName>
</protein>
<evidence type="ECO:0000313" key="1">
    <source>
        <dbReference type="EMBL" id="HJD31315.1"/>
    </source>
</evidence>
<organism evidence="1 2">
    <name type="scientific">Candidatus Eisenbergiella stercorigallinarum</name>
    <dbReference type="NCBI Taxonomy" id="2838557"/>
    <lineage>
        <taxon>Bacteria</taxon>
        <taxon>Bacillati</taxon>
        <taxon>Bacillota</taxon>
        <taxon>Clostridia</taxon>
        <taxon>Lachnospirales</taxon>
        <taxon>Lachnospiraceae</taxon>
        <taxon>Eisenbergiella</taxon>
    </lineage>
</organism>
<evidence type="ECO:0000313" key="2">
    <source>
        <dbReference type="Proteomes" id="UP000823851"/>
    </source>
</evidence>
<feature type="non-terminal residue" evidence="1">
    <location>
        <position position="75"/>
    </location>
</feature>
<comment type="caution">
    <text evidence="1">The sequence shown here is derived from an EMBL/GenBank/DDBJ whole genome shotgun (WGS) entry which is preliminary data.</text>
</comment>
<sequence>MKRNTIFYEALETAGCKAQYDGLVKKLLSFRQVISQILARTLTEYEGCTPQEAAHWIEPESVSDLEEKGDCSETE</sequence>
<reference evidence="1" key="1">
    <citation type="journal article" date="2021" name="PeerJ">
        <title>Extensive microbial diversity within the chicken gut microbiome revealed by metagenomics and culture.</title>
        <authorList>
            <person name="Gilroy R."/>
            <person name="Ravi A."/>
            <person name="Getino M."/>
            <person name="Pursley I."/>
            <person name="Horton D.L."/>
            <person name="Alikhan N.F."/>
            <person name="Baker D."/>
            <person name="Gharbi K."/>
            <person name="Hall N."/>
            <person name="Watson M."/>
            <person name="Adriaenssens E.M."/>
            <person name="Foster-Nyarko E."/>
            <person name="Jarju S."/>
            <person name="Secka A."/>
            <person name="Antonio M."/>
            <person name="Oren A."/>
            <person name="Chaudhuri R.R."/>
            <person name="La Ragione R."/>
            <person name="Hildebrand F."/>
            <person name="Pallen M.J."/>
        </authorList>
    </citation>
    <scope>NUCLEOTIDE SEQUENCE</scope>
    <source>
        <strain evidence="1">ChiHjej8B7-25341</strain>
    </source>
</reference>
<dbReference type="AlphaFoldDB" id="A0A9D2TYQ9"/>
<gene>
    <name evidence="1" type="ORF">H9912_05165</name>
</gene>
<dbReference type="EMBL" id="DWUW01000147">
    <property type="protein sequence ID" value="HJD31315.1"/>
    <property type="molecule type" value="Genomic_DNA"/>
</dbReference>
<proteinExistence type="predicted"/>
<accession>A0A9D2TYQ9</accession>
<name>A0A9D2TYQ9_9FIRM</name>
<dbReference type="Proteomes" id="UP000823851">
    <property type="component" value="Unassembled WGS sequence"/>
</dbReference>